<keyword evidence="3" id="KW-0813">Transport</keyword>
<evidence type="ECO:0000256" key="1">
    <source>
        <dbReference type="ARBA" id="ARBA00004141"/>
    </source>
</evidence>
<feature type="transmembrane region" description="Helical" evidence="7">
    <location>
        <begin position="179"/>
        <end position="201"/>
    </location>
</feature>
<keyword evidence="5 7" id="KW-1133">Transmembrane helix</keyword>
<dbReference type="EMBL" id="JNBS01000049">
    <property type="protein sequence ID" value="OQS07857.1"/>
    <property type="molecule type" value="Genomic_DNA"/>
</dbReference>
<dbReference type="AlphaFoldDB" id="A0A1W0AC11"/>
<feature type="transmembrane region" description="Helical" evidence="7">
    <location>
        <begin position="296"/>
        <end position="322"/>
    </location>
</feature>
<dbReference type="SUPFAM" id="SSF103473">
    <property type="entry name" value="MFS general substrate transporter"/>
    <property type="match status" value="1"/>
</dbReference>
<evidence type="ECO:0000313" key="9">
    <source>
        <dbReference type="Proteomes" id="UP000243217"/>
    </source>
</evidence>
<dbReference type="OrthoDB" id="58689at2759"/>
<feature type="transmembrane region" description="Helical" evidence="7">
    <location>
        <begin position="213"/>
        <end position="232"/>
    </location>
</feature>
<keyword evidence="6 7" id="KW-0472">Membrane</keyword>
<keyword evidence="9" id="KW-1185">Reference proteome</keyword>
<feature type="transmembrane region" description="Helical" evidence="7">
    <location>
        <begin position="385"/>
        <end position="408"/>
    </location>
</feature>
<gene>
    <name evidence="8" type="ORF">THRCLA_00149</name>
</gene>
<feature type="transmembrane region" description="Helical" evidence="7">
    <location>
        <begin position="498"/>
        <end position="518"/>
    </location>
</feature>
<keyword evidence="4 7" id="KW-0812">Transmembrane</keyword>
<evidence type="ECO:0000256" key="3">
    <source>
        <dbReference type="ARBA" id="ARBA00022448"/>
    </source>
</evidence>
<proteinExistence type="inferred from homology"/>
<feature type="transmembrane region" description="Helical" evidence="7">
    <location>
        <begin position="358"/>
        <end position="378"/>
    </location>
</feature>
<dbReference type="Proteomes" id="UP000243217">
    <property type="component" value="Unassembled WGS sequence"/>
</dbReference>
<dbReference type="InterPro" id="IPR039309">
    <property type="entry name" value="BT1"/>
</dbReference>
<feature type="transmembrane region" description="Helical" evidence="7">
    <location>
        <begin position="252"/>
        <end position="275"/>
    </location>
</feature>
<evidence type="ECO:0000256" key="4">
    <source>
        <dbReference type="ARBA" id="ARBA00022692"/>
    </source>
</evidence>
<evidence type="ECO:0000256" key="5">
    <source>
        <dbReference type="ARBA" id="ARBA00022989"/>
    </source>
</evidence>
<protein>
    <submittedName>
        <fullName evidence="8">Folate-Biopterin Transporter (FBT) family</fullName>
    </submittedName>
</protein>
<sequence length="527" mass="58844">MISTTDPSVDAPFESTEASEVPFKSAEEFDAATAIAPGGAVPLKSRPGITLYVQSIISNFLQNALPPLNTYIFTVYLHGSALNVAQLNSLNTIAWSLRVIFGMLSDYAQLFGYRRKVWLIVGWLLALGGVASIAFSSFGSPFCDPKEYPTCLNPKVNTTIKAYDLSASSRVAWYRTPTFFTTLGAVMVQANLDGIVVEYAHREPIGIRGRIQAFTFFISGIGILLSRFFLLFCMSAKRYGGTYDWSAGPNVPYIIAFALVLVGLFLAIVLFQDTLNHIKSFKEWVEKLWLLLQNRAVYQLLAFRFSTNLLQSLTGTSVLTWVRNLDLQWANVIPRIPYVPTMIITMRLGTNWNWRKSILIFTSLSILVTSIATFCVIWDACRNCYFYIILIASTAIATALNTLMPAWAMVEVAGIGHEATIAAIYNTIKDLNVPITTKWRNYIIESFPSIPLLLNDRHNQNQVGYTWLISLGVQIVGLAFIFLIPTQRIPILNMKENSGQSILAGCIVIAGYIALFVFDWQQSLQNY</sequence>
<feature type="transmembrane region" description="Helical" evidence="7">
    <location>
        <begin position="465"/>
        <end position="486"/>
    </location>
</feature>
<comment type="subcellular location">
    <subcellularLocation>
        <location evidence="1">Membrane</location>
        <topology evidence="1">Multi-pass membrane protein</topology>
    </subcellularLocation>
</comment>
<feature type="transmembrane region" description="Helical" evidence="7">
    <location>
        <begin position="117"/>
        <end position="138"/>
    </location>
</feature>
<reference evidence="8 9" key="1">
    <citation type="journal article" date="2014" name="Genome Biol. Evol.">
        <title>The secreted proteins of Achlya hypogyna and Thraustotheca clavata identify the ancestral oomycete secretome and reveal gene acquisitions by horizontal gene transfer.</title>
        <authorList>
            <person name="Misner I."/>
            <person name="Blouin N."/>
            <person name="Leonard G."/>
            <person name="Richards T.A."/>
            <person name="Lane C.E."/>
        </authorList>
    </citation>
    <scope>NUCLEOTIDE SEQUENCE [LARGE SCALE GENOMIC DNA]</scope>
    <source>
        <strain evidence="8 9">ATCC 34112</strain>
    </source>
</reference>
<accession>A0A1W0AC11</accession>
<evidence type="ECO:0000256" key="7">
    <source>
        <dbReference type="SAM" id="Phobius"/>
    </source>
</evidence>
<dbReference type="PANTHER" id="PTHR31585">
    <property type="entry name" value="FOLATE-BIOPTERIN TRANSPORTER 1, CHLOROPLASTIC"/>
    <property type="match status" value="1"/>
</dbReference>
<dbReference type="Pfam" id="PF03092">
    <property type="entry name" value="BT1"/>
    <property type="match status" value="1"/>
</dbReference>
<name>A0A1W0AC11_9STRA</name>
<evidence type="ECO:0000313" key="8">
    <source>
        <dbReference type="EMBL" id="OQS07857.1"/>
    </source>
</evidence>
<evidence type="ECO:0000256" key="6">
    <source>
        <dbReference type="ARBA" id="ARBA00023136"/>
    </source>
</evidence>
<organism evidence="8 9">
    <name type="scientific">Thraustotheca clavata</name>
    <dbReference type="NCBI Taxonomy" id="74557"/>
    <lineage>
        <taxon>Eukaryota</taxon>
        <taxon>Sar</taxon>
        <taxon>Stramenopiles</taxon>
        <taxon>Oomycota</taxon>
        <taxon>Saprolegniomycetes</taxon>
        <taxon>Saprolegniales</taxon>
        <taxon>Achlyaceae</taxon>
        <taxon>Thraustotheca</taxon>
    </lineage>
</organism>
<dbReference type="GO" id="GO:0016020">
    <property type="term" value="C:membrane"/>
    <property type="evidence" value="ECO:0007669"/>
    <property type="project" value="UniProtKB-SubCell"/>
</dbReference>
<dbReference type="InterPro" id="IPR036259">
    <property type="entry name" value="MFS_trans_sf"/>
</dbReference>
<evidence type="ECO:0000256" key="2">
    <source>
        <dbReference type="ARBA" id="ARBA00007015"/>
    </source>
</evidence>
<comment type="caution">
    <text evidence="8">The sequence shown here is derived from an EMBL/GenBank/DDBJ whole genome shotgun (WGS) entry which is preliminary data.</text>
</comment>
<comment type="similarity">
    <text evidence="2">Belongs to the major facilitator superfamily. Folate-biopterin transporter (TC 2.A.71) family.</text>
</comment>
<dbReference type="PANTHER" id="PTHR31585:SF5">
    <property type="entry name" value="RNA-BINDING S4 DOMAIN-CONTAINING PROTEIN"/>
    <property type="match status" value="1"/>
</dbReference>